<evidence type="ECO:0000313" key="1">
    <source>
        <dbReference type="EMBL" id="QHU02952.1"/>
    </source>
</evidence>
<dbReference type="EMBL" id="MN740367">
    <property type="protein sequence ID" value="QHU02952.1"/>
    <property type="molecule type" value="Genomic_DNA"/>
</dbReference>
<organism evidence="1">
    <name type="scientific">viral metagenome</name>
    <dbReference type="NCBI Taxonomy" id="1070528"/>
    <lineage>
        <taxon>unclassified sequences</taxon>
        <taxon>metagenomes</taxon>
        <taxon>organismal metagenomes</taxon>
    </lineage>
</organism>
<accession>A0A6C0JBA7</accession>
<reference evidence="1" key="1">
    <citation type="journal article" date="2020" name="Nature">
        <title>Giant virus diversity and host interactions through global metagenomics.</title>
        <authorList>
            <person name="Schulz F."/>
            <person name="Roux S."/>
            <person name="Paez-Espino D."/>
            <person name="Jungbluth S."/>
            <person name="Walsh D.A."/>
            <person name="Denef V.J."/>
            <person name="McMahon K.D."/>
            <person name="Konstantinidis K.T."/>
            <person name="Eloe-Fadrosh E.A."/>
            <person name="Kyrpides N.C."/>
            <person name="Woyke T."/>
        </authorList>
    </citation>
    <scope>NUCLEOTIDE SEQUENCE</scope>
    <source>
        <strain evidence="1">GVMAG-M-3300025890-48</strain>
    </source>
</reference>
<sequence length="85" mass="9566">MSFDSVLVLYCPTCKIPVAIKVNEINCAIFRHGVLKSNNKQIDPHATKEICDDLIINNKIYGCGKPFTLKKNKHNSWVAVKCGYI</sequence>
<protein>
    <submittedName>
        <fullName evidence="1">Uncharacterized protein</fullName>
    </submittedName>
</protein>
<proteinExistence type="predicted"/>
<dbReference type="AlphaFoldDB" id="A0A6C0JBA7"/>
<name>A0A6C0JBA7_9ZZZZ</name>